<dbReference type="InterPro" id="IPR014937">
    <property type="entry name" value="DUF1810"/>
</dbReference>
<evidence type="ECO:0000313" key="2">
    <source>
        <dbReference type="Proteomes" id="UP001230156"/>
    </source>
</evidence>
<organism evidence="1 2">
    <name type="scientific">Dongia sedimenti</name>
    <dbReference type="NCBI Taxonomy" id="3064282"/>
    <lineage>
        <taxon>Bacteria</taxon>
        <taxon>Pseudomonadati</taxon>
        <taxon>Pseudomonadota</taxon>
        <taxon>Alphaproteobacteria</taxon>
        <taxon>Rhodospirillales</taxon>
        <taxon>Dongiaceae</taxon>
        <taxon>Dongia</taxon>
    </lineage>
</organism>
<reference evidence="2" key="1">
    <citation type="submission" date="2023-08" db="EMBL/GenBank/DDBJ databases">
        <title>Rhodospirillaceae gen. nov., a novel taxon isolated from the Yangtze River Yuezi River estuary sludge.</title>
        <authorList>
            <person name="Ruan L."/>
        </authorList>
    </citation>
    <scope>NUCLEOTIDE SEQUENCE [LARGE SCALE GENOMIC DNA]</scope>
    <source>
        <strain evidence="2">R-7</strain>
    </source>
</reference>
<dbReference type="InterPro" id="IPR036287">
    <property type="entry name" value="Rv1873-like_sf"/>
</dbReference>
<evidence type="ECO:0000313" key="1">
    <source>
        <dbReference type="EMBL" id="MDQ7250851.1"/>
    </source>
</evidence>
<dbReference type="Pfam" id="PF08837">
    <property type="entry name" value="DUF1810"/>
    <property type="match status" value="1"/>
</dbReference>
<keyword evidence="2" id="KW-1185">Reference proteome</keyword>
<dbReference type="RefSeq" id="WP_379960642.1">
    <property type="nucleotide sequence ID" value="NZ_JAUYVI010000008.1"/>
</dbReference>
<gene>
    <name evidence="1" type="ORF">Q8A70_24390</name>
</gene>
<sequence>MPDDPYNLNRFIEAQAPVFERVRSELRQGRKQSHWMWFVFPQIRGLGSSPMAQAFAISSLDEAKAYLRHPVLGARLRECVRLVNAVEGRTRHAIFGTPDDMKFHSSMTLFALAEPEEPLFAAALRKYCDGKYDAKTVAQLER</sequence>
<dbReference type="Gene3D" id="1.25.40.380">
    <property type="entry name" value="Protein of unknown function DUF1810"/>
    <property type="match status" value="1"/>
</dbReference>
<proteinExistence type="predicted"/>
<dbReference type="EMBL" id="JAUYVI010000008">
    <property type="protein sequence ID" value="MDQ7250851.1"/>
    <property type="molecule type" value="Genomic_DNA"/>
</dbReference>
<comment type="caution">
    <text evidence="1">The sequence shown here is derived from an EMBL/GenBank/DDBJ whole genome shotgun (WGS) entry which is preliminary data.</text>
</comment>
<protein>
    <submittedName>
        <fullName evidence="1">DUF1810 domain-containing protein</fullName>
    </submittedName>
</protein>
<dbReference type="PIRSF" id="PIRSF008546">
    <property type="entry name" value="UCP008546"/>
    <property type="match status" value="1"/>
</dbReference>
<name>A0ABU0YT16_9PROT</name>
<dbReference type="Proteomes" id="UP001230156">
    <property type="component" value="Unassembled WGS sequence"/>
</dbReference>
<dbReference type="SUPFAM" id="SSF140736">
    <property type="entry name" value="Rv1873-like"/>
    <property type="match status" value="1"/>
</dbReference>
<accession>A0ABU0YT16</accession>